<keyword evidence="1" id="KW-0805">Transcription regulation</keyword>
<evidence type="ECO:0000259" key="4">
    <source>
        <dbReference type="PROSITE" id="PS51063"/>
    </source>
</evidence>
<protein>
    <submittedName>
        <fullName evidence="5">Crp/Fnr family transcriptional regulator</fullName>
    </submittedName>
</protein>
<organism evidence="5 6">
    <name type="scientific">Candidatus Egerieimonas intestinavium</name>
    <dbReference type="NCBI Taxonomy" id="2840777"/>
    <lineage>
        <taxon>Bacteria</taxon>
        <taxon>Bacillati</taxon>
        <taxon>Bacillota</taxon>
        <taxon>Clostridia</taxon>
        <taxon>Lachnospirales</taxon>
        <taxon>Lachnospiraceae</taxon>
        <taxon>Lachnospiraceae incertae sedis</taxon>
        <taxon>Candidatus Egerieimonas</taxon>
    </lineage>
</organism>
<sequence length="225" mass="26496">MLIPRYYFSDDFKEFQELFFSYPHEKKRFRSNDYLWNFDEPLTHFHYILSGAAMTVLEHENGSRKISSFHSQGTVFPGYHRSAFKIEQAIATIALSEMETLCFSQEVFCRMLTENPPLMLSTLDWYSSYINLLLYESAHQDYNSSFIQLCNLLYLFTQNSPASDPRRIDLTQENLAEILALTRVNVARNLARLRQENIIIPHRRWIQVVDQKALEAYCSLETLKP</sequence>
<comment type="caution">
    <text evidence="5">The sequence shown here is derived from an EMBL/GenBank/DDBJ whole genome shotgun (WGS) entry which is preliminary data.</text>
</comment>
<dbReference type="InterPro" id="IPR012318">
    <property type="entry name" value="HTH_CRP"/>
</dbReference>
<dbReference type="Gene3D" id="2.60.120.10">
    <property type="entry name" value="Jelly Rolls"/>
    <property type="match status" value="1"/>
</dbReference>
<dbReference type="InterPro" id="IPR018490">
    <property type="entry name" value="cNMP-bd_dom_sf"/>
</dbReference>
<proteinExistence type="predicted"/>
<dbReference type="PROSITE" id="PS51063">
    <property type="entry name" value="HTH_CRP_2"/>
    <property type="match status" value="1"/>
</dbReference>
<reference evidence="5" key="2">
    <citation type="journal article" date="2021" name="PeerJ">
        <title>Extensive microbial diversity within the chicken gut microbiome revealed by metagenomics and culture.</title>
        <authorList>
            <person name="Gilroy R."/>
            <person name="Ravi A."/>
            <person name="Getino M."/>
            <person name="Pursley I."/>
            <person name="Horton D.L."/>
            <person name="Alikhan N.F."/>
            <person name="Baker D."/>
            <person name="Gharbi K."/>
            <person name="Hall N."/>
            <person name="Watson M."/>
            <person name="Adriaenssens E.M."/>
            <person name="Foster-Nyarko E."/>
            <person name="Jarju S."/>
            <person name="Secka A."/>
            <person name="Antonio M."/>
            <person name="Oren A."/>
            <person name="Chaudhuri R.R."/>
            <person name="La Ragione R."/>
            <person name="Hildebrand F."/>
            <person name="Pallen M.J."/>
        </authorList>
    </citation>
    <scope>NUCLEOTIDE SEQUENCE</scope>
    <source>
        <strain evidence="5">ChiSxjej1B13-7041</strain>
    </source>
</reference>
<evidence type="ECO:0000256" key="1">
    <source>
        <dbReference type="ARBA" id="ARBA00023015"/>
    </source>
</evidence>
<dbReference type="GO" id="GO:0006355">
    <property type="term" value="P:regulation of DNA-templated transcription"/>
    <property type="evidence" value="ECO:0007669"/>
    <property type="project" value="InterPro"/>
</dbReference>
<dbReference type="SUPFAM" id="SSF51206">
    <property type="entry name" value="cAMP-binding domain-like"/>
    <property type="match status" value="1"/>
</dbReference>
<dbReference type="InterPro" id="IPR036390">
    <property type="entry name" value="WH_DNA-bd_sf"/>
</dbReference>
<evidence type="ECO:0000313" key="6">
    <source>
        <dbReference type="Proteomes" id="UP000886841"/>
    </source>
</evidence>
<dbReference type="SMART" id="SM00419">
    <property type="entry name" value="HTH_CRP"/>
    <property type="match status" value="1"/>
</dbReference>
<evidence type="ECO:0000256" key="3">
    <source>
        <dbReference type="ARBA" id="ARBA00023163"/>
    </source>
</evidence>
<dbReference type="InterPro" id="IPR014710">
    <property type="entry name" value="RmlC-like_jellyroll"/>
</dbReference>
<accession>A0A9D1JHC7</accession>
<evidence type="ECO:0000256" key="2">
    <source>
        <dbReference type="ARBA" id="ARBA00023125"/>
    </source>
</evidence>
<dbReference type="GO" id="GO:0003677">
    <property type="term" value="F:DNA binding"/>
    <property type="evidence" value="ECO:0007669"/>
    <property type="project" value="UniProtKB-KW"/>
</dbReference>
<dbReference type="Pfam" id="PF13545">
    <property type="entry name" value="HTH_Crp_2"/>
    <property type="match status" value="1"/>
</dbReference>
<dbReference type="InterPro" id="IPR000595">
    <property type="entry name" value="cNMP-bd_dom"/>
</dbReference>
<reference evidence="5" key="1">
    <citation type="submission" date="2020-10" db="EMBL/GenBank/DDBJ databases">
        <authorList>
            <person name="Gilroy R."/>
        </authorList>
    </citation>
    <scope>NUCLEOTIDE SEQUENCE</scope>
    <source>
        <strain evidence="5">ChiSxjej1B13-7041</strain>
    </source>
</reference>
<keyword evidence="3" id="KW-0804">Transcription</keyword>
<dbReference type="Pfam" id="PF00027">
    <property type="entry name" value="cNMP_binding"/>
    <property type="match status" value="1"/>
</dbReference>
<dbReference type="AlphaFoldDB" id="A0A9D1JHC7"/>
<dbReference type="Proteomes" id="UP000886841">
    <property type="component" value="Unassembled WGS sequence"/>
</dbReference>
<name>A0A9D1JHC7_9FIRM</name>
<dbReference type="EMBL" id="DVHU01000110">
    <property type="protein sequence ID" value="HIR94182.1"/>
    <property type="molecule type" value="Genomic_DNA"/>
</dbReference>
<dbReference type="CDD" id="cd00038">
    <property type="entry name" value="CAP_ED"/>
    <property type="match status" value="1"/>
</dbReference>
<feature type="domain" description="HTH crp-type" evidence="4">
    <location>
        <begin position="143"/>
        <end position="212"/>
    </location>
</feature>
<dbReference type="SUPFAM" id="SSF46785">
    <property type="entry name" value="Winged helix' DNA-binding domain"/>
    <property type="match status" value="1"/>
</dbReference>
<gene>
    <name evidence="5" type="ORF">IAB98_12260</name>
</gene>
<keyword evidence="2" id="KW-0238">DNA-binding</keyword>
<evidence type="ECO:0000313" key="5">
    <source>
        <dbReference type="EMBL" id="HIR94182.1"/>
    </source>
</evidence>